<evidence type="ECO:0000259" key="8">
    <source>
        <dbReference type="PROSITE" id="PS50893"/>
    </source>
</evidence>
<dbReference type="Gene3D" id="3.40.50.300">
    <property type="entry name" value="P-loop containing nucleotide triphosphate hydrolases"/>
    <property type="match status" value="1"/>
</dbReference>
<evidence type="ECO:0000256" key="7">
    <source>
        <dbReference type="ARBA" id="ARBA00023136"/>
    </source>
</evidence>
<evidence type="ECO:0000256" key="2">
    <source>
        <dbReference type="ARBA" id="ARBA00005417"/>
    </source>
</evidence>
<dbReference type="SMART" id="SM00382">
    <property type="entry name" value="AAA"/>
    <property type="match status" value="1"/>
</dbReference>
<evidence type="ECO:0000256" key="1">
    <source>
        <dbReference type="ARBA" id="ARBA00004202"/>
    </source>
</evidence>
<dbReference type="EMBL" id="JBHLUH010000105">
    <property type="protein sequence ID" value="MFC0534262.1"/>
    <property type="molecule type" value="Genomic_DNA"/>
</dbReference>
<protein>
    <submittedName>
        <fullName evidence="9">ABC transporter ATP-binding protein</fullName>
    </submittedName>
</protein>
<dbReference type="InterPro" id="IPR013563">
    <property type="entry name" value="Oligopep_ABC_C"/>
</dbReference>
<dbReference type="Proteomes" id="UP001589867">
    <property type="component" value="Unassembled WGS sequence"/>
</dbReference>
<reference evidence="9 10" key="1">
    <citation type="submission" date="2024-09" db="EMBL/GenBank/DDBJ databases">
        <authorList>
            <person name="Sun Q."/>
            <person name="Mori K."/>
        </authorList>
    </citation>
    <scope>NUCLEOTIDE SEQUENCE [LARGE SCALE GENOMIC DNA]</scope>
    <source>
        <strain evidence="9 10">TBRC 3947</strain>
    </source>
</reference>
<dbReference type="PROSITE" id="PS50893">
    <property type="entry name" value="ABC_TRANSPORTER_2"/>
    <property type="match status" value="1"/>
</dbReference>
<evidence type="ECO:0000256" key="6">
    <source>
        <dbReference type="ARBA" id="ARBA00022840"/>
    </source>
</evidence>
<keyword evidence="10" id="KW-1185">Reference proteome</keyword>
<organism evidence="9 10">
    <name type="scientific">Phytohabitans kaempferiae</name>
    <dbReference type="NCBI Taxonomy" id="1620943"/>
    <lineage>
        <taxon>Bacteria</taxon>
        <taxon>Bacillati</taxon>
        <taxon>Actinomycetota</taxon>
        <taxon>Actinomycetes</taxon>
        <taxon>Micromonosporales</taxon>
        <taxon>Micromonosporaceae</taxon>
    </lineage>
</organism>
<dbReference type="NCBIfam" id="TIGR01727">
    <property type="entry name" value="oligo_HPY"/>
    <property type="match status" value="1"/>
</dbReference>
<dbReference type="PANTHER" id="PTHR43297">
    <property type="entry name" value="OLIGOPEPTIDE TRANSPORT ATP-BINDING PROTEIN APPD"/>
    <property type="match status" value="1"/>
</dbReference>
<dbReference type="PANTHER" id="PTHR43297:SF2">
    <property type="entry name" value="DIPEPTIDE TRANSPORT ATP-BINDING PROTEIN DPPD"/>
    <property type="match status" value="1"/>
</dbReference>
<keyword evidence="6 9" id="KW-0067">ATP-binding</keyword>
<feature type="domain" description="ABC transporter" evidence="8">
    <location>
        <begin position="15"/>
        <end position="265"/>
    </location>
</feature>
<name>A0ABV6MHQ6_9ACTN</name>
<dbReference type="InterPro" id="IPR027417">
    <property type="entry name" value="P-loop_NTPase"/>
</dbReference>
<evidence type="ECO:0000313" key="10">
    <source>
        <dbReference type="Proteomes" id="UP001589867"/>
    </source>
</evidence>
<proteinExistence type="inferred from homology"/>
<evidence type="ECO:0000313" key="9">
    <source>
        <dbReference type="EMBL" id="MFC0534262.1"/>
    </source>
</evidence>
<evidence type="ECO:0000256" key="4">
    <source>
        <dbReference type="ARBA" id="ARBA00022475"/>
    </source>
</evidence>
<dbReference type="RefSeq" id="WP_377262957.1">
    <property type="nucleotide sequence ID" value="NZ_JBHLUH010000105.1"/>
</dbReference>
<keyword evidence="7" id="KW-0472">Membrane</keyword>
<dbReference type="InterPro" id="IPR003439">
    <property type="entry name" value="ABC_transporter-like_ATP-bd"/>
</dbReference>
<dbReference type="SUPFAM" id="SSF52540">
    <property type="entry name" value="P-loop containing nucleoside triphosphate hydrolases"/>
    <property type="match status" value="1"/>
</dbReference>
<dbReference type="InterPro" id="IPR017871">
    <property type="entry name" value="ABC_transporter-like_CS"/>
</dbReference>
<comment type="subcellular location">
    <subcellularLocation>
        <location evidence="1">Cell membrane</location>
        <topology evidence="1">Peripheral membrane protein</topology>
    </subcellularLocation>
</comment>
<keyword evidence="4" id="KW-1003">Cell membrane</keyword>
<dbReference type="Pfam" id="PF00005">
    <property type="entry name" value="ABC_tran"/>
    <property type="match status" value="1"/>
</dbReference>
<comment type="similarity">
    <text evidence="2">Belongs to the ABC transporter superfamily.</text>
</comment>
<dbReference type="PROSITE" id="PS00211">
    <property type="entry name" value="ABC_TRANSPORTER_1"/>
    <property type="match status" value="1"/>
</dbReference>
<evidence type="ECO:0000256" key="5">
    <source>
        <dbReference type="ARBA" id="ARBA00022741"/>
    </source>
</evidence>
<gene>
    <name evidence="9" type="ORF">ACFFIA_42410</name>
</gene>
<sequence length="342" mass="36644">MDRSQSRSAAESPALSVRNLAIDIRLRTGIVTAVKDVSLDVQAGETVVVLGESGSGKSLTAMSMMGLLPERAWASSGEVIFGTDDLLSLDARGWRRVRGPGMAMVFQDSLAALNPVQSIGAQLTECFRVHLGSGRREARARAIDILARVGIPDPAGRLSAYPHQFSGGMRQRVMIAMAIALRPKILIADEPTTALDVTVQAQILELFESLVDEIKMGLVLITHDLGVAAQVADRVIVMYAGRIVEEGPADQVLESPMHPYTAALLSSVPSAETARGQLTAIKGSPPLLSDVPQGCSFAPRCLWASTECLGHVPSLADVAPSRAVACHNWREFANEWHVQQPR</sequence>
<keyword evidence="5" id="KW-0547">Nucleotide-binding</keyword>
<dbReference type="InterPro" id="IPR050388">
    <property type="entry name" value="ABC_Ni/Peptide_Import"/>
</dbReference>
<dbReference type="Pfam" id="PF08352">
    <property type="entry name" value="oligo_HPY"/>
    <property type="match status" value="1"/>
</dbReference>
<dbReference type="InterPro" id="IPR003593">
    <property type="entry name" value="AAA+_ATPase"/>
</dbReference>
<comment type="caution">
    <text evidence="9">The sequence shown here is derived from an EMBL/GenBank/DDBJ whole genome shotgun (WGS) entry which is preliminary data.</text>
</comment>
<keyword evidence="3" id="KW-0813">Transport</keyword>
<evidence type="ECO:0000256" key="3">
    <source>
        <dbReference type="ARBA" id="ARBA00022448"/>
    </source>
</evidence>
<dbReference type="CDD" id="cd03257">
    <property type="entry name" value="ABC_NikE_OppD_transporters"/>
    <property type="match status" value="1"/>
</dbReference>
<accession>A0ABV6MHQ6</accession>
<dbReference type="GO" id="GO:0005524">
    <property type="term" value="F:ATP binding"/>
    <property type="evidence" value="ECO:0007669"/>
    <property type="project" value="UniProtKB-KW"/>
</dbReference>